<comment type="caution">
    <text evidence="2">The sequence shown here is derived from an EMBL/GenBank/DDBJ whole genome shotgun (WGS) entry which is preliminary data.</text>
</comment>
<protein>
    <submittedName>
        <fullName evidence="2">Uncharacterized protein</fullName>
    </submittedName>
</protein>
<evidence type="ECO:0000256" key="1">
    <source>
        <dbReference type="SAM" id="Phobius"/>
    </source>
</evidence>
<organism evidence="2 3">
    <name type="scientific">Mesorhizobium waimense</name>
    <dbReference type="NCBI Taxonomy" id="1300307"/>
    <lineage>
        <taxon>Bacteria</taxon>
        <taxon>Pseudomonadati</taxon>
        <taxon>Pseudomonadota</taxon>
        <taxon>Alphaproteobacteria</taxon>
        <taxon>Hyphomicrobiales</taxon>
        <taxon>Phyllobacteriaceae</taxon>
        <taxon>Mesorhizobium</taxon>
    </lineage>
</organism>
<feature type="transmembrane region" description="Helical" evidence="1">
    <location>
        <begin position="84"/>
        <end position="103"/>
    </location>
</feature>
<reference evidence="2 3" key="1">
    <citation type="submission" date="2018-09" db="EMBL/GenBank/DDBJ databases">
        <title>Mesorhizobium carmichaelinearum sp. nov. isolated from Carmichaelinea spp. root nodules in New Zealand.</title>
        <authorList>
            <person name="De Meyer S.E."/>
        </authorList>
    </citation>
    <scope>NUCLEOTIDE SEQUENCE [LARGE SCALE GENOMIC DNA]</scope>
    <source>
        <strain evidence="2 3">ICMP19557</strain>
    </source>
</reference>
<evidence type="ECO:0000313" key="3">
    <source>
        <dbReference type="Proteomes" id="UP000272706"/>
    </source>
</evidence>
<dbReference type="OrthoDB" id="9825060at2"/>
<proteinExistence type="predicted"/>
<keyword evidence="3" id="KW-1185">Reference proteome</keyword>
<sequence>MARQGFRYTIAGESNPYWVLVEPILLRIWAEGIAKTSSLSLHMVNGVALITHVIFFAIGVILRLAAVGALLFAGYALFPQTLEIALGSVFSAPYTASPLASVASSWIYELLGYVLIVTSIMFVIGGSFFGFLGELLLYLLFAVTHMAPLRLLAVGLRNENYWAQSIAKTSFMGMYLVQSVGAFPDGAEWDRVFDLYLKSNTPHGREQLEKLADEWSTKLGGGHHLSPSPKSTE</sequence>
<dbReference type="AlphaFoldDB" id="A0A3A5KIV0"/>
<dbReference type="RefSeq" id="WP_120017284.1">
    <property type="nucleotide sequence ID" value="NZ_QZWZ01000026.1"/>
</dbReference>
<keyword evidence="1" id="KW-1133">Transmembrane helix</keyword>
<keyword evidence="1" id="KW-0812">Transmembrane</keyword>
<dbReference type="EMBL" id="QZWZ01000026">
    <property type="protein sequence ID" value="RJT32636.1"/>
    <property type="molecule type" value="Genomic_DNA"/>
</dbReference>
<feature type="transmembrane region" description="Helical" evidence="1">
    <location>
        <begin position="110"/>
        <end position="129"/>
    </location>
</feature>
<name>A0A3A5KIV0_9HYPH</name>
<evidence type="ECO:0000313" key="2">
    <source>
        <dbReference type="EMBL" id="RJT32636.1"/>
    </source>
</evidence>
<keyword evidence="1" id="KW-0472">Membrane</keyword>
<dbReference type="Proteomes" id="UP000272706">
    <property type="component" value="Unassembled WGS sequence"/>
</dbReference>
<accession>A0A3A5KIV0</accession>
<gene>
    <name evidence="2" type="ORF">D3227_26855</name>
</gene>
<feature type="transmembrane region" description="Helical" evidence="1">
    <location>
        <begin position="53"/>
        <end position="78"/>
    </location>
</feature>